<evidence type="ECO:0000313" key="2">
    <source>
        <dbReference type="Proteomes" id="UP001055091"/>
    </source>
</evidence>
<evidence type="ECO:0000313" key="1">
    <source>
        <dbReference type="EMBL" id="GKH04052.1"/>
    </source>
</evidence>
<protein>
    <submittedName>
        <fullName evidence="1">Uncharacterized protein</fullName>
    </submittedName>
</protein>
<dbReference type="Proteomes" id="UP001055091">
    <property type="component" value="Unassembled WGS sequence"/>
</dbReference>
<organism evidence="1 2">
    <name type="scientific">Hungatella hathewayi</name>
    <dbReference type="NCBI Taxonomy" id="154046"/>
    <lineage>
        <taxon>Bacteria</taxon>
        <taxon>Bacillati</taxon>
        <taxon>Bacillota</taxon>
        <taxon>Clostridia</taxon>
        <taxon>Lachnospirales</taxon>
        <taxon>Lachnospiraceae</taxon>
        <taxon>Hungatella</taxon>
    </lineage>
</organism>
<gene>
    <name evidence="1" type="ORF">CE91St55_60330</name>
</gene>
<proteinExistence type="predicted"/>
<sequence length="55" mass="6470">MLLSCLPELAFTFLQIGNTPLDTCFGRFYLSRVSERPEIIIPNHVFPRYWNYGTM</sequence>
<accession>A0AA37JPU8</accession>
<dbReference type="EMBL" id="BQNJ01000002">
    <property type="protein sequence ID" value="GKH04052.1"/>
    <property type="molecule type" value="Genomic_DNA"/>
</dbReference>
<name>A0AA37JPU8_9FIRM</name>
<reference evidence="1" key="1">
    <citation type="submission" date="2022-01" db="EMBL/GenBank/DDBJ databases">
        <title>Novel bile acid biosynthetic pathways are enriched in the microbiome of centenarians.</title>
        <authorList>
            <person name="Sato Y."/>
            <person name="Atarashi K."/>
            <person name="Plichta R.D."/>
            <person name="Arai Y."/>
            <person name="Sasajima S."/>
            <person name="Kearney M.S."/>
            <person name="Suda W."/>
            <person name="Takeshita K."/>
            <person name="Sasaki T."/>
            <person name="Okamoto S."/>
            <person name="Skelly N.A."/>
            <person name="Okamura Y."/>
            <person name="Vlamakis H."/>
            <person name="Li Y."/>
            <person name="Tanoue T."/>
            <person name="Takei H."/>
            <person name="Nittono H."/>
            <person name="Narushima S."/>
            <person name="Irie J."/>
            <person name="Itoh H."/>
            <person name="Moriya K."/>
            <person name="Sugiura Y."/>
            <person name="Suematsu M."/>
            <person name="Moritoki N."/>
            <person name="Shibata S."/>
            <person name="Littman R.D."/>
            <person name="Fischbach A.M."/>
            <person name="Uwamino Y."/>
            <person name="Inoue T."/>
            <person name="Honda A."/>
            <person name="Hattori M."/>
            <person name="Murai T."/>
            <person name="Xavier J.R."/>
            <person name="Hirose N."/>
            <person name="Honda K."/>
        </authorList>
    </citation>
    <scope>NUCLEOTIDE SEQUENCE</scope>
    <source>
        <strain evidence="1">CE91-St55</strain>
    </source>
</reference>
<comment type="caution">
    <text evidence="1">The sequence shown here is derived from an EMBL/GenBank/DDBJ whole genome shotgun (WGS) entry which is preliminary data.</text>
</comment>
<dbReference type="AlphaFoldDB" id="A0AA37JPU8"/>